<dbReference type="Pfam" id="PF18555">
    <property type="entry name" value="MobL"/>
    <property type="match status" value="1"/>
</dbReference>
<organism evidence="1 2">
    <name type="scientific">Paraclostridium bifermentans</name>
    <name type="common">Clostridium bifermentans</name>
    <dbReference type="NCBI Taxonomy" id="1490"/>
    <lineage>
        <taxon>Bacteria</taxon>
        <taxon>Bacillati</taxon>
        <taxon>Bacillota</taxon>
        <taxon>Clostridia</taxon>
        <taxon>Peptostreptococcales</taxon>
        <taxon>Peptostreptococcaceae</taxon>
        <taxon>Paraclostridium</taxon>
    </lineage>
</organism>
<dbReference type="Proteomes" id="UP000326961">
    <property type="component" value="Plasmid pPbmMP"/>
</dbReference>
<protein>
    <recommendedName>
        <fullName evidence="3">Relaxase</fullName>
    </recommendedName>
</protein>
<reference evidence="1 2" key="1">
    <citation type="submission" date="2018-09" db="EMBL/GenBank/DDBJ databases">
        <title>A clostridial neurotoxin that targets Anopheles mosquitoes.</title>
        <authorList>
            <person name="Contreras E."/>
            <person name="Masuyer G."/>
            <person name="Qureshi N."/>
            <person name="Chawla S."/>
            <person name="Lim H.L."/>
            <person name="Chen J."/>
            <person name="Stenmark P."/>
            <person name="Gill S."/>
        </authorList>
    </citation>
    <scope>NUCLEOTIDE SEQUENCE [LARGE SCALE GENOMIC DNA]</scope>
    <source>
        <strain evidence="1 2">Cbm</strain>
        <plasmid evidence="2">ppbmmp</plasmid>
    </source>
</reference>
<dbReference type="RefSeq" id="WP_150887684.1">
    <property type="nucleotide sequence ID" value="NZ_CM017269.1"/>
</dbReference>
<dbReference type="InterPro" id="IPR048101">
    <property type="entry name" value="MobP2"/>
</dbReference>
<dbReference type="EMBL" id="CP032455">
    <property type="protein sequence ID" value="QEZ70809.1"/>
    <property type="molecule type" value="Genomic_DNA"/>
</dbReference>
<dbReference type="AlphaFoldDB" id="A0A5P3XKA8"/>
<geneLocation type="plasmid" evidence="2">
    <name>ppbmmp</name>
</geneLocation>
<proteinExistence type="predicted"/>
<name>A0A5P3XKA8_PARBF</name>
<sequence>MSKTSPGIVLVSKYVSGKSSKFGKYIDYINREEAVRSKHFKVFNINKLDGYNNYMENPEKSKGIFTQNKSELTKSEREELKNIFSLAQKNNSIMWQDVISFNNEWLEKNGLYKSETGWINEGAIQDSVRRGMALVLKEECMEQSGVWSASMHFNTDNIHVHIALVEPHPTKPYKRFTDKKTGKEYTARVGNRKAKTLDKFKSKVANNLLERDKELAKISELIHKKIAPKTLKLKPSLDMQMLKVYNEIYKSLPNDMRLWKYNNNAMAQLRPQINSVIDMYLKNNHPEDFKELDKALIEEMKFREDIYGTGDKDYKRYEDYRTNKHQELYAKLGNAILREMKEIRKGHIQNNIYSKDLEILNDDNTSKENISNINNQINKDFKEPIDSDNTKTQVKQSNDLTIDNIGLEKNNDIIFEENNIIIDSENQSIHRKEFEKNSYPINETNNQINKDFKELIDSDNTKTQVKQSNALTMDNTELEKNNDIIFEENNITIDSENKSIYRKEFEKNSYPINETNKQTNKDFKALIDNEGSKVQEKKSNTLTMDNTELEKNNEIILEENNTNSDSENKSTNKKEFEKNSYTMHDNNYNSKDNFDRYNKTFYNQWDNTNIEKDKENYSNQNNFKKGLFINKASLNKIKKALDNDYQSMKNKQKYKQMENEYEYE</sequence>
<evidence type="ECO:0000313" key="2">
    <source>
        <dbReference type="Proteomes" id="UP000326961"/>
    </source>
</evidence>
<accession>A0A5P3XKA8</accession>
<keyword evidence="1" id="KW-0614">Plasmid</keyword>
<evidence type="ECO:0008006" key="3">
    <source>
        <dbReference type="Google" id="ProtNLM"/>
    </source>
</evidence>
<dbReference type="InterPro" id="IPR041073">
    <property type="entry name" value="MobL"/>
</dbReference>
<evidence type="ECO:0000313" key="1">
    <source>
        <dbReference type="EMBL" id="QEZ70809.1"/>
    </source>
</evidence>
<gene>
    <name evidence="1" type="ORF">D4A35_17885</name>
</gene>
<dbReference type="NCBIfam" id="NF041498">
    <property type="entry name" value="MobP2"/>
    <property type="match status" value="1"/>
</dbReference>